<name>A0AAC8QIG2_9BACT</name>
<evidence type="ECO:0000313" key="3">
    <source>
        <dbReference type="Proteomes" id="UP000035579"/>
    </source>
</evidence>
<gene>
    <name evidence="2" type="ORF">AA314_09665</name>
</gene>
<evidence type="ECO:0000256" key="1">
    <source>
        <dbReference type="SAM" id="MobiDB-lite"/>
    </source>
</evidence>
<evidence type="ECO:0000313" key="2">
    <source>
        <dbReference type="EMBL" id="AKJ08039.1"/>
    </source>
</evidence>
<protein>
    <submittedName>
        <fullName evidence="2">Uncharacterized protein</fullName>
    </submittedName>
</protein>
<dbReference type="KEGG" id="age:AA314_09665"/>
<sequence length="60" mass="6462">MGSGRWSWDPPCVSEPRKLPQTRALLDGSRSAFAHTPGGKLRQSSEVEPSSPGLTHCVTD</sequence>
<dbReference type="Proteomes" id="UP000035579">
    <property type="component" value="Chromosome"/>
</dbReference>
<proteinExistence type="predicted"/>
<organism evidence="2 3">
    <name type="scientific">Archangium gephyra</name>
    <dbReference type="NCBI Taxonomy" id="48"/>
    <lineage>
        <taxon>Bacteria</taxon>
        <taxon>Pseudomonadati</taxon>
        <taxon>Myxococcota</taxon>
        <taxon>Myxococcia</taxon>
        <taxon>Myxococcales</taxon>
        <taxon>Cystobacterineae</taxon>
        <taxon>Archangiaceae</taxon>
        <taxon>Archangium</taxon>
    </lineage>
</organism>
<dbReference type="AlphaFoldDB" id="A0AAC8QIG2"/>
<reference evidence="2 3" key="1">
    <citation type="submission" date="2015-05" db="EMBL/GenBank/DDBJ databases">
        <title>Genome assembly of Archangium gephyra DSM 2261.</title>
        <authorList>
            <person name="Sharma G."/>
            <person name="Subramanian S."/>
        </authorList>
    </citation>
    <scope>NUCLEOTIDE SEQUENCE [LARGE SCALE GENOMIC DNA]</scope>
    <source>
        <strain evidence="2 3">DSM 2261</strain>
    </source>
</reference>
<feature type="region of interest" description="Disordered" evidence="1">
    <location>
        <begin position="31"/>
        <end position="60"/>
    </location>
</feature>
<accession>A0AAC8QIG2</accession>
<dbReference type="EMBL" id="CP011509">
    <property type="protein sequence ID" value="AKJ08039.1"/>
    <property type="molecule type" value="Genomic_DNA"/>
</dbReference>